<sequence length="51" mass="5917">MIQVFNALKKGLCPWLLLLLKVNGTRPSGDRAHLMAMLHPQRRSERTLEYI</sequence>
<dbReference type="EMBL" id="CP159837">
    <property type="protein sequence ID" value="XCM38153.1"/>
    <property type="molecule type" value="Genomic_DNA"/>
</dbReference>
<proteinExistence type="predicted"/>
<reference evidence="1" key="1">
    <citation type="submission" date="2024-07" db="EMBL/GenBank/DDBJ databases">
        <authorList>
            <person name="Kim Y.J."/>
            <person name="Jeong J.Y."/>
        </authorList>
    </citation>
    <scope>NUCLEOTIDE SEQUENCE</scope>
    <source>
        <strain evidence="1">GIHE-MW2</strain>
    </source>
</reference>
<organism evidence="1">
    <name type="scientific">Planktothricoides raciborskii GIHE-MW2</name>
    <dbReference type="NCBI Taxonomy" id="2792601"/>
    <lineage>
        <taxon>Bacteria</taxon>
        <taxon>Bacillati</taxon>
        <taxon>Cyanobacteriota</taxon>
        <taxon>Cyanophyceae</taxon>
        <taxon>Oscillatoriophycideae</taxon>
        <taxon>Oscillatoriales</taxon>
        <taxon>Oscillatoriaceae</taxon>
        <taxon>Planktothricoides</taxon>
    </lineage>
</organism>
<name>A0AAU8JG03_9CYAN</name>
<accession>A0AAU8JG03</accession>
<dbReference type="AlphaFoldDB" id="A0AAU8JG03"/>
<gene>
    <name evidence="1" type="ORF">ABWT76_000984</name>
</gene>
<evidence type="ECO:0000313" key="1">
    <source>
        <dbReference type="EMBL" id="XCM38153.1"/>
    </source>
</evidence>
<protein>
    <recommendedName>
        <fullName evidence="2">Transposase</fullName>
    </recommendedName>
</protein>
<evidence type="ECO:0008006" key="2">
    <source>
        <dbReference type="Google" id="ProtNLM"/>
    </source>
</evidence>
<dbReference type="RefSeq" id="WP_156331919.1">
    <property type="nucleotide sequence ID" value="NZ_CP159837.1"/>
</dbReference>